<keyword evidence="1" id="KW-0175">Coiled coil</keyword>
<dbReference type="InterPro" id="IPR019673">
    <property type="entry name" value="Spore_germination_GerPC"/>
</dbReference>
<sequence>MNIYDWNYYLYELQQANQQQQNQLRELQERINKLESMVQEKNSHMVERVEYHFDQLKIERLDGTLHIGLSPSDLANIDDLGLGNNQFTSNNANPNSNSNSTQQKIMTDLTNFLHQDGPNMIQNLANEYQCPIEVQYQSMLIQDMEKQLPQRIGYYTDEAKQHRDSLTDEELHNYVCDKVKKEIYHSLAKYMQGNSEKGE</sequence>
<evidence type="ECO:0000313" key="2">
    <source>
        <dbReference type="EMBL" id="MFD2042724.1"/>
    </source>
</evidence>
<comment type="caution">
    <text evidence="2">The sequence shown here is derived from an EMBL/GenBank/DDBJ whole genome shotgun (WGS) entry which is preliminary data.</text>
</comment>
<protein>
    <submittedName>
        <fullName evidence="2">Spore germination protein GerPC</fullName>
    </submittedName>
</protein>
<accession>A0ABW4VSV1</accession>
<feature type="coiled-coil region" evidence="1">
    <location>
        <begin position="10"/>
        <end position="44"/>
    </location>
</feature>
<proteinExistence type="predicted"/>
<dbReference type="Pfam" id="PF10737">
    <property type="entry name" value="GerPC"/>
    <property type="match status" value="1"/>
</dbReference>
<evidence type="ECO:0000256" key="1">
    <source>
        <dbReference type="SAM" id="Coils"/>
    </source>
</evidence>
<gene>
    <name evidence="2" type="primary">gerPC</name>
    <name evidence="2" type="ORF">ACFSJF_00175</name>
</gene>
<reference evidence="3" key="1">
    <citation type="journal article" date="2019" name="Int. J. Syst. Evol. Microbiol.">
        <title>The Global Catalogue of Microorganisms (GCM) 10K type strain sequencing project: providing services to taxonomists for standard genome sequencing and annotation.</title>
        <authorList>
            <consortium name="The Broad Institute Genomics Platform"/>
            <consortium name="The Broad Institute Genome Sequencing Center for Infectious Disease"/>
            <person name="Wu L."/>
            <person name="Ma J."/>
        </authorList>
    </citation>
    <scope>NUCLEOTIDE SEQUENCE [LARGE SCALE GENOMIC DNA]</scope>
    <source>
        <strain evidence="3">R28</strain>
    </source>
</reference>
<dbReference type="RefSeq" id="WP_377554289.1">
    <property type="nucleotide sequence ID" value="NZ_JBHUHQ010000002.1"/>
</dbReference>
<dbReference type="Proteomes" id="UP001597383">
    <property type="component" value="Unassembled WGS sequence"/>
</dbReference>
<dbReference type="EMBL" id="JBHUHQ010000002">
    <property type="protein sequence ID" value="MFD2042724.1"/>
    <property type="molecule type" value="Genomic_DNA"/>
</dbReference>
<evidence type="ECO:0000313" key="3">
    <source>
        <dbReference type="Proteomes" id="UP001597383"/>
    </source>
</evidence>
<name>A0ABW4VSV1_9BACI</name>
<keyword evidence="3" id="KW-1185">Reference proteome</keyword>
<organism evidence="2 3">
    <name type="scientific">Ornithinibacillus salinisoli</name>
    <dbReference type="NCBI Taxonomy" id="1848459"/>
    <lineage>
        <taxon>Bacteria</taxon>
        <taxon>Bacillati</taxon>
        <taxon>Bacillota</taxon>
        <taxon>Bacilli</taxon>
        <taxon>Bacillales</taxon>
        <taxon>Bacillaceae</taxon>
        <taxon>Ornithinibacillus</taxon>
    </lineage>
</organism>